<evidence type="ECO:0000256" key="3">
    <source>
        <dbReference type="ARBA" id="ARBA00022692"/>
    </source>
</evidence>
<dbReference type="Proteomes" id="UP001301797">
    <property type="component" value="Chromosome"/>
</dbReference>
<feature type="transmembrane region" description="Helical" evidence="6">
    <location>
        <begin position="126"/>
        <end position="146"/>
    </location>
</feature>
<dbReference type="PANTHER" id="PTHR30028:SF0">
    <property type="entry name" value="PROTEIN ALUMINUM SENSITIVE 3"/>
    <property type="match status" value="1"/>
</dbReference>
<proteinExistence type="inferred from homology"/>
<dbReference type="AlphaFoldDB" id="A0AA97I588"/>
<keyword evidence="8" id="KW-1185">Reference proteome</keyword>
<evidence type="ECO:0000256" key="4">
    <source>
        <dbReference type="ARBA" id="ARBA00022989"/>
    </source>
</evidence>
<dbReference type="RefSeq" id="WP_317136664.1">
    <property type="nucleotide sequence ID" value="NZ_CP043875.1"/>
</dbReference>
<dbReference type="Pfam" id="PF03649">
    <property type="entry name" value="UPF0014"/>
    <property type="match status" value="1"/>
</dbReference>
<gene>
    <name evidence="7" type="primary">fetB</name>
    <name evidence="7" type="ORF">F1737_11190</name>
</gene>
<keyword evidence="5 6" id="KW-0472">Membrane</keyword>
<protein>
    <submittedName>
        <fullName evidence="7">Iron export ABC transporter permease subunit FetB</fullName>
    </submittedName>
</protein>
<evidence type="ECO:0000313" key="8">
    <source>
        <dbReference type="Proteomes" id="UP001301797"/>
    </source>
</evidence>
<evidence type="ECO:0000256" key="1">
    <source>
        <dbReference type="ARBA" id="ARBA00004141"/>
    </source>
</evidence>
<sequence>MIEDAYNPVLGIWNLIFSFVLIIIVIAISHKVRLEIEKEILIAVSRAVVQLMAVVIVIAAIFETGSLALVFAALFGMLLFAAKNSADRADKIKDPMHITLPAIGAGAGSIILILIIMGVIPLKPEYLIPIGSMAIGGTMIVCSLVLNRYTAELSSHKAQIEAALCLGAENGEALMPHVRQSVRASLIPTIDRLKTLGIVILPGAMAGLIIGGVNPIWAAEYQLVIMFMIFSSETLASVIAVKLLEKRFDVNKI</sequence>
<feature type="transmembrane region" description="Helical" evidence="6">
    <location>
        <begin position="98"/>
        <end position="120"/>
    </location>
</feature>
<organism evidence="7 8">
    <name type="scientific">Methanochimaera problematica</name>
    <dbReference type="NCBI Taxonomy" id="2609417"/>
    <lineage>
        <taxon>Archaea</taxon>
        <taxon>Methanobacteriati</taxon>
        <taxon>Methanobacteriota</taxon>
        <taxon>Stenosarchaea group</taxon>
        <taxon>Methanomicrobia</taxon>
        <taxon>Methanomicrobiales</taxon>
        <taxon>Methanomicrobiaceae</taxon>
        <taxon>Methanochimaera</taxon>
    </lineage>
</organism>
<dbReference type="InterPro" id="IPR005226">
    <property type="entry name" value="UPF0014_fam"/>
</dbReference>
<dbReference type="PANTHER" id="PTHR30028">
    <property type="entry name" value="UPF0014 INNER MEMBRANE PROTEIN YBBM-RELATED"/>
    <property type="match status" value="1"/>
</dbReference>
<keyword evidence="4 6" id="KW-1133">Transmembrane helix</keyword>
<evidence type="ECO:0000313" key="7">
    <source>
        <dbReference type="EMBL" id="WOF17204.1"/>
    </source>
</evidence>
<dbReference type="EMBL" id="CP043875">
    <property type="protein sequence ID" value="WOF17204.1"/>
    <property type="molecule type" value="Genomic_DNA"/>
</dbReference>
<dbReference type="GO" id="GO:0005886">
    <property type="term" value="C:plasma membrane"/>
    <property type="evidence" value="ECO:0007669"/>
    <property type="project" value="TreeGrafter"/>
</dbReference>
<reference evidence="7 8" key="1">
    <citation type="submission" date="2019-09" db="EMBL/GenBank/DDBJ databases">
        <title>The complete genome of Methanoplanus sp. FWC-SCC4.</title>
        <authorList>
            <person name="Chen S.-C."/>
            <person name="Zhou Y.-Z."/>
            <person name="Lai M.-C."/>
        </authorList>
    </citation>
    <scope>NUCLEOTIDE SEQUENCE [LARGE SCALE GENOMIC DNA]</scope>
    <source>
        <strain evidence="7 8">FWC-SCC4</strain>
    </source>
</reference>
<feature type="transmembrane region" description="Helical" evidence="6">
    <location>
        <begin position="196"/>
        <end position="217"/>
    </location>
</feature>
<feature type="transmembrane region" description="Helical" evidence="6">
    <location>
        <begin position="6"/>
        <end position="28"/>
    </location>
</feature>
<feature type="transmembrane region" description="Helical" evidence="6">
    <location>
        <begin position="223"/>
        <end position="244"/>
    </location>
</feature>
<dbReference type="KEGG" id="mefw:F1737_11190"/>
<feature type="transmembrane region" description="Helical" evidence="6">
    <location>
        <begin position="40"/>
        <end position="62"/>
    </location>
</feature>
<feature type="transmembrane region" description="Helical" evidence="6">
    <location>
        <begin position="68"/>
        <end position="86"/>
    </location>
</feature>
<evidence type="ECO:0000256" key="6">
    <source>
        <dbReference type="SAM" id="Phobius"/>
    </source>
</evidence>
<dbReference type="GeneID" id="85230742"/>
<keyword evidence="3 6" id="KW-0812">Transmembrane</keyword>
<evidence type="ECO:0000256" key="2">
    <source>
        <dbReference type="ARBA" id="ARBA00005268"/>
    </source>
</evidence>
<name>A0AA97I588_9EURY</name>
<comment type="similarity">
    <text evidence="2">Belongs to the UPF0014 family.</text>
</comment>
<comment type="subcellular location">
    <subcellularLocation>
        <location evidence="1">Membrane</location>
        <topology evidence="1">Multi-pass membrane protein</topology>
    </subcellularLocation>
</comment>
<accession>A0AA97I588</accession>
<evidence type="ECO:0000256" key="5">
    <source>
        <dbReference type="ARBA" id="ARBA00023136"/>
    </source>
</evidence>